<dbReference type="Pfam" id="PF25254">
    <property type="entry name" value="DUF7856"/>
    <property type="match status" value="1"/>
</dbReference>
<reference evidence="2" key="1">
    <citation type="submission" date="2021-03" db="EMBL/GenBank/DDBJ databases">
        <title>Genomic Encyclopedia of Type Strains, Phase IV (KMG-IV): sequencing the most valuable type-strain genomes for metagenomic binning, comparative biology and taxonomic classification.</title>
        <authorList>
            <person name="Goeker M."/>
        </authorList>
    </citation>
    <scope>NUCLEOTIDE SEQUENCE</scope>
    <source>
        <strain evidence="2">DSM 26232</strain>
    </source>
</reference>
<dbReference type="Proteomes" id="UP000823736">
    <property type="component" value="Unassembled WGS sequence"/>
</dbReference>
<feature type="region of interest" description="Disordered" evidence="1">
    <location>
        <begin position="145"/>
        <end position="181"/>
    </location>
</feature>
<proteinExistence type="predicted"/>
<organism evidence="2 3">
    <name type="scientific">Halolamina salifodinae</name>
    <dbReference type="NCBI Taxonomy" id="1202767"/>
    <lineage>
        <taxon>Archaea</taxon>
        <taxon>Methanobacteriati</taxon>
        <taxon>Methanobacteriota</taxon>
        <taxon>Stenosarchaea group</taxon>
        <taxon>Halobacteria</taxon>
        <taxon>Halobacteriales</taxon>
        <taxon>Haloferacaceae</taxon>
    </lineage>
</organism>
<comment type="caution">
    <text evidence="2">The sequence shown here is derived from an EMBL/GenBank/DDBJ whole genome shotgun (WGS) entry which is preliminary data.</text>
</comment>
<accession>A0A8T4H2X4</accession>
<dbReference type="EMBL" id="JAGGLC010000005">
    <property type="protein sequence ID" value="MBP1987975.1"/>
    <property type="molecule type" value="Genomic_DNA"/>
</dbReference>
<keyword evidence="3" id="KW-1185">Reference proteome</keyword>
<evidence type="ECO:0000313" key="2">
    <source>
        <dbReference type="EMBL" id="MBP1987975.1"/>
    </source>
</evidence>
<dbReference type="AlphaFoldDB" id="A0A8T4H2X4"/>
<protein>
    <submittedName>
        <fullName evidence="2">Chromosome segregation ATPase</fullName>
    </submittedName>
</protein>
<sequence length="270" mass="29292">MRAVGDSTDRAIDLRAASISVDAVREAIQRNHSTLRVDCPEPTRWWPSLGIPGDDTSALDRLVAAARSRGHHPPIERKLAAAQRELQEIAVERVDTEEPRRRLADAGTEVERLREEVATARGRLQSRREMGAATAEAEAALEDATRRLSEAETERVAAEQAHEAAQRRTREARKSRERRLRLQDRVANRRRDTRRALAASVADPFAAAAGSLPGEATLSLDPFGVEGDAVTAALAAARIADLRAPVIDTTGRFESAGAAADALDVPVVLL</sequence>
<evidence type="ECO:0000256" key="1">
    <source>
        <dbReference type="SAM" id="MobiDB-lite"/>
    </source>
</evidence>
<name>A0A8T4H2X4_9EURY</name>
<dbReference type="OrthoDB" id="313593at2157"/>
<gene>
    <name evidence="2" type="ORF">J2753_002485</name>
</gene>
<evidence type="ECO:0000313" key="3">
    <source>
        <dbReference type="Proteomes" id="UP000823736"/>
    </source>
</evidence>
<dbReference type="RefSeq" id="WP_209492325.1">
    <property type="nucleotide sequence ID" value="NZ_JAGGLC010000005.1"/>
</dbReference>
<dbReference type="InterPro" id="IPR057178">
    <property type="entry name" value="DUF7856"/>
</dbReference>